<evidence type="ECO:0000259" key="1">
    <source>
        <dbReference type="SMART" id="SM00256"/>
    </source>
</evidence>
<keyword evidence="3" id="KW-1185">Reference proteome</keyword>
<comment type="caution">
    <text evidence="2">The sequence shown here is derived from an EMBL/GenBank/DDBJ whole genome shotgun (WGS) entry which is preliminary data.</text>
</comment>
<reference evidence="2" key="1">
    <citation type="submission" date="2022-11" db="EMBL/GenBank/DDBJ databases">
        <authorList>
            <person name="Kikuchi T."/>
        </authorList>
    </citation>
    <scope>NUCLEOTIDE SEQUENCE</scope>
    <source>
        <strain evidence="2">PS1010</strain>
    </source>
</reference>
<accession>A0A9P1MXN8</accession>
<dbReference type="InterPro" id="IPR001810">
    <property type="entry name" value="F-box_dom"/>
</dbReference>
<dbReference type="AlphaFoldDB" id="A0A9P1MXN8"/>
<protein>
    <recommendedName>
        <fullName evidence="1">F-box domain-containing protein</fullName>
    </recommendedName>
</protein>
<dbReference type="Proteomes" id="UP001152747">
    <property type="component" value="Unassembled WGS sequence"/>
</dbReference>
<feature type="domain" description="F-box" evidence="1">
    <location>
        <begin position="11"/>
        <end position="51"/>
    </location>
</feature>
<dbReference type="EMBL" id="CANHGI010000001">
    <property type="protein sequence ID" value="CAI5439824.1"/>
    <property type="molecule type" value="Genomic_DNA"/>
</dbReference>
<organism evidence="2 3">
    <name type="scientific">Caenorhabditis angaria</name>
    <dbReference type="NCBI Taxonomy" id="860376"/>
    <lineage>
        <taxon>Eukaryota</taxon>
        <taxon>Metazoa</taxon>
        <taxon>Ecdysozoa</taxon>
        <taxon>Nematoda</taxon>
        <taxon>Chromadorea</taxon>
        <taxon>Rhabditida</taxon>
        <taxon>Rhabditina</taxon>
        <taxon>Rhabditomorpha</taxon>
        <taxon>Rhabditoidea</taxon>
        <taxon>Rhabditidae</taxon>
        <taxon>Peloderinae</taxon>
        <taxon>Caenorhabditis</taxon>
    </lineage>
</organism>
<dbReference type="SMART" id="SM00256">
    <property type="entry name" value="FBOX"/>
    <property type="match status" value="1"/>
</dbReference>
<proteinExistence type="predicted"/>
<name>A0A9P1MXN8_9PELO</name>
<gene>
    <name evidence="2" type="ORF">CAMP_LOCUS2461</name>
</gene>
<evidence type="ECO:0000313" key="2">
    <source>
        <dbReference type="EMBL" id="CAI5439824.1"/>
    </source>
</evidence>
<evidence type="ECO:0000313" key="3">
    <source>
        <dbReference type="Proteomes" id="UP001152747"/>
    </source>
</evidence>
<sequence>MEESPCYLLNLPNELQKMIFDKIEPQYKGSFGRCSRKCRKIWQDSKSAFDAICWEKTSLQLVLSLSASYPFVGGKMEFNLVSNKYRMVPNDKQFKKCKNSYELAQKKFAAKLEKYQKTVKSITIYGECPITLRKVRNFPDLQYLHLSGDYCQFYGELLTKIGTKLKYLKICSSVDYSMFDAIYEARDFLWIYFELNREQLLRLSAKDIEMPMGNLKAEDIFDFIQGWLDGTRVLDYCKWNNIEYFDARKLFWLFNARLNHAGYKRISIRGPGLKAAILTYNSNFRLSFKTIKDKNFDWNYDSDGETYYRARAGSGYKFAEELDE</sequence>
<dbReference type="Pfam" id="PF00646">
    <property type="entry name" value="F-box"/>
    <property type="match status" value="1"/>
</dbReference>